<name>A0A371D8Z4_9APHY</name>
<keyword evidence="2" id="KW-1185">Reference proteome</keyword>
<proteinExistence type="predicted"/>
<sequence>MTRYLHDDPIDARNLPPALQTLVWSPAWTRVFTYHIYPDEQKRADVRRFAEAVLRGSRTLRTVIVEWAGRGFYKCYLTPTKQYKETEALEMDDEDWTRV</sequence>
<dbReference type="OrthoDB" id="2752001at2759"/>
<dbReference type="EMBL" id="KZ857408">
    <property type="protein sequence ID" value="RDX48997.1"/>
    <property type="molecule type" value="Genomic_DNA"/>
</dbReference>
<dbReference type="Proteomes" id="UP000256964">
    <property type="component" value="Unassembled WGS sequence"/>
</dbReference>
<dbReference type="AlphaFoldDB" id="A0A371D8Z4"/>
<protein>
    <submittedName>
        <fullName evidence="1">Uncharacterized protein</fullName>
    </submittedName>
</protein>
<evidence type="ECO:0000313" key="1">
    <source>
        <dbReference type="EMBL" id="RDX48997.1"/>
    </source>
</evidence>
<organism evidence="1 2">
    <name type="scientific">Lentinus brumalis</name>
    <dbReference type="NCBI Taxonomy" id="2498619"/>
    <lineage>
        <taxon>Eukaryota</taxon>
        <taxon>Fungi</taxon>
        <taxon>Dikarya</taxon>
        <taxon>Basidiomycota</taxon>
        <taxon>Agaricomycotina</taxon>
        <taxon>Agaricomycetes</taxon>
        <taxon>Polyporales</taxon>
        <taxon>Polyporaceae</taxon>
        <taxon>Lentinus</taxon>
    </lineage>
</organism>
<accession>A0A371D8Z4</accession>
<gene>
    <name evidence="1" type="ORF">OH76DRAFT_1351531</name>
</gene>
<evidence type="ECO:0000313" key="2">
    <source>
        <dbReference type="Proteomes" id="UP000256964"/>
    </source>
</evidence>
<reference evidence="1 2" key="1">
    <citation type="journal article" date="2018" name="Biotechnol. Biofuels">
        <title>Integrative visual omics of the white-rot fungus Polyporus brumalis exposes the biotechnological potential of its oxidative enzymes for delignifying raw plant biomass.</title>
        <authorList>
            <person name="Miyauchi S."/>
            <person name="Rancon A."/>
            <person name="Drula E."/>
            <person name="Hage H."/>
            <person name="Chaduli D."/>
            <person name="Favel A."/>
            <person name="Grisel S."/>
            <person name="Henrissat B."/>
            <person name="Herpoel-Gimbert I."/>
            <person name="Ruiz-Duenas F.J."/>
            <person name="Chevret D."/>
            <person name="Hainaut M."/>
            <person name="Lin J."/>
            <person name="Wang M."/>
            <person name="Pangilinan J."/>
            <person name="Lipzen A."/>
            <person name="Lesage-Meessen L."/>
            <person name="Navarro D."/>
            <person name="Riley R."/>
            <person name="Grigoriev I.V."/>
            <person name="Zhou S."/>
            <person name="Raouche S."/>
            <person name="Rosso M.N."/>
        </authorList>
    </citation>
    <scope>NUCLEOTIDE SEQUENCE [LARGE SCALE GENOMIC DNA]</scope>
    <source>
        <strain evidence="1 2">BRFM 1820</strain>
    </source>
</reference>